<keyword evidence="8" id="KW-0472">Membrane</keyword>
<proteinExistence type="inferred from homology"/>
<dbReference type="InterPro" id="IPR050095">
    <property type="entry name" value="ECF_ABC_transporter_ATP-bd"/>
</dbReference>
<evidence type="ECO:0000256" key="8">
    <source>
        <dbReference type="ARBA" id="ARBA00023136"/>
    </source>
</evidence>
<dbReference type="GO" id="GO:0016887">
    <property type="term" value="F:ATP hydrolysis activity"/>
    <property type="evidence" value="ECO:0007669"/>
    <property type="project" value="InterPro"/>
</dbReference>
<organism evidence="10 11">
    <name type="scientific">Sporolituus thermophilus DSM 23256</name>
    <dbReference type="NCBI Taxonomy" id="1123285"/>
    <lineage>
        <taxon>Bacteria</taxon>
        <taxon>Bacillati</taxon>
        <taxon>Bacillota</taxon>
        <taxon>Negativicutes</taxon>
        <taxon>Selenomonadales</taxon>
        <taxon>Sporomusaceae</taxon>
        <taxon>Sporolituus</taxon>
    </lineage>
</organism>
<dbReference type="AlphaFoldDB" id="A0A1G7JWV1"/>
<dbReference type="PANTHER" id="PTHR43553:SF24">
    <property type="entry name" value="ENERGY-COUPLING FACTOR TRANSPORTER ATP-BINDING PROTEIN ECFA1"/>
    <property type="match status" value="1"/>
</dbReference>
<comment type="subcellular location">
    <subcellularLocation>
        <location evidence="1">Cell membrane</location>
        <topology evidence="1">Peripheral membrane protein</topology>
    </subcellularLocation>
</comment>
<evidence type="ECO:0000313" key="11">
    <source>
        <dbReference type="Proteomes" id="UP000243333"/>
    </source>
</evidence>
<keyword evidence="5" id="KW-0547">Nucleotide-binding</keyword>
<evidence type="ECO:0000256" key="5">
    <source>
        <dbReference type="ARBA" id="ARBA00022741"/>
    </source>
</evidence>
<keyword evidence="7" id="KW-1278">Translocase</keyword>
<keyword evidence="11" id="KW-1185">Reference proteome</keyword>
<dbReference type="Proteomes" id="UP000243333">
    <property type="component" value="Unassembled WGS sequence"/>
</dbReference>
<gene>
    <name evidence="10" type="ORF">SAMN05660235_01095</name>
</gene>
<dbReference type="CDD" id="cd03225">
    <property type="entry name" value="ABC_cobalt_CbiO_domain1"/>
    <property type="match status" value="1"/>
</dbReference>
<dbReference type="InterPro" id="IPR027417">
    <property type="entry name" value="P-loop_NTPase"/>
</dbReference>
<dbReference type="STRING" id="1123285.SAMN05660235_01095"/>
<evidence type="ECO:0000256" key="1">
    <source>
        <dbReference type="ARBA" id="ARBA00004202"/>
    </source>
</evidence>
<evidence type="ECO:0000256" key="6">
    <source>
        <dbReference type="ARBA" id="ARBA00022840"/>
    </source>
</evidence>
<accession>A0A1G7JWV1</accession>
<dbReference type="InterPro" id="IPR003439">
    <property type="entry name" value="ABC_transporter-like_ATP-bd"/>
</dbReference>
<evidence type="ECO:0000259" key="9">
    <source>
        <dbReference type="PROSITE" id="PS50893"/>
    </source>
</evidence>
<dbReference type="FunFam" id="3.40.50.300:FF:000224">
    <property type="entry name" value="Energy-coupling factor transporter ATP-binding protein EcfA"/>
    <property type="match status" value="1"/>
</dbReference>
<dbReference type="RefSeq" id="WP_093688868.1">
    <property type="nucleotide sequence ID" value="NZ_FNBU01000006.1"/>
</dbReference>
<dbReference type="Gene3D" id="3.40.50.300">
    <property type="entry name" value="P-loop containing nucleotide triphosphate hydrolases"/>
    <property type="match status" value="1"/>
</dbReference>
<dbReference type="InterPro" id="IPR015856">
    <property type="entry name" value="ABC_transpr_CbiO/EcfA_su"/>
</dbReference>
<evidence type="ECO:0000256" key="2">
    <source>
        <dbReference type="ARBA" id="ARBA00005417"/>
    </source>
</evidence>
<keyword evidence="4" id="KW-1003">Cell membrane</keyword>
<keyword evidence="6 10" id="KW-0067">ATP-binding</keyword>
<evidence type="ECO:0000256" key="7">
    <source>
        <dbReference type="ARBA" id="ARBA00022967"/>
    </source>
</evidence>
<dbReference type="InterPro" id="IPR003593">
    <property type="entry name" value="AAA+_ATPase"/>
</dbReference>
<evidence type="ECO:0000256" key="4">
    <source>
        <dbReference type="ARBA" id="ARBA00022475"/>
    </source>
</evidence>
<dbReference type="OrthoDB" id="197875at2"/>
<dbReference type="GO" id="GO:0043190">
    <property type="term" value="C:ATP-binding cassette (ABC) transporter complex"/>
    <property type="evidence" value="ECO:0007669"/>
    <property type="project" value="TreeGrafter"/>
</dbReference>
<reference evidence="11" key="1">
    <citation type="submission" date="2016-10" db="EMBL/GenBank/DDBJ databases">
        <authorList>
            <person name="Varghese N."/>
            <person name="Submissions S."/>
        </authorList>
    </citation>
    <scope>NUCLEOTIDE SEQUENCE [LARGE SCALE GENOMIC DNA]</scope>
    <source>
        <strain evidence="11">DSM 23256</strain>
    </source>
</reference>
<dbReference type="SMART" id="SM00382">
    <property type="entry name" value="AAA"/>
    <property type="match status" value="1"/>
</dbReference>
<protein>
    <submittedName>
        <fullName evidence="10">Energy-coupling factor transport system ATP-binding protein</fullName>
    </submittedName>
</protein>
<dbReference type="SUPFAM" id="SSF52540">
    <property type="entry name" value="P-loop containing nucleoside triphosphate hydrolases"/>
    <property type="match status" value="1"/>
</dbReference>
<dbReference type="Pfam" id="PF00005">
    <property type="entry name" value="ABC_tran"/>
    <property type="match status" value="1"/>
</dbReference>
<dbReference type="EMBL" id="FNBU01000006">
    <property type="protein sequence ID" value="SDF29420.1"/>
    <property type="molecule type" value="Genomic_DNA"/>
</dbReference>
<dbReference type="PANTHER" id="PTHR43553">
    <property type="entry name" value="HEAVY METAL TRANSPORTER"/>
    <property type="match status" value="1"/>
</dbReference>
<dbReference type="GO" id="GO:0042626">
    <property type="term" value="F:ATPase-coupled transmembrane transporter activity"/>
    <property type="evidence" value="ECO:0007669"/>
    <property type="project" value="TreeGrafter"/>
</dbReference>
<dbReference type="PROSITE" id="PS50893">
    <property type="entry name" value="ABC_TRANSPORTER_2"/>
    <property type="match status" value="1"/>
</dbReference>
<dbReference type="GO" id="GO:0005524">
    <property type="term" value="F:ATP binding"/>
    <property type="evidence" value="ECO:0007669"/>
    <property type="project" value="UniProtKB-KW"/>
</dbReference>
<sequence length="280" mass="30037">MLEVRNVSFAYRRGRPVLHDVSLTVGAGEFVAIAGRNGSGKTTLTRLIMSLIKPDSGAVLVDGQDTRKATPADMARHIGYVFQNPDRQIFRETVTQEVAFGPEQLGLAPAETKARVAEALALTGISDLADAYPATLTKGQKQRVAIASALALKPRMLILDEPTSGQDAVEREALLKLLTGLCRQGLAVLLITHDMEILARYVERAVVIADGRKVFDGAVTELFSGRYPVGIWGLCQPTAAIISREIGIFGGKTVVTVDELCTNLLKLARGDGYGKTGPTH</sequence>
<evidence type="ECO:0000256" key="3">
    <source>
        <dbReference type="ARBA" id="ARBA00022448"/>
    </source>
</evidence>
<keyword evidence="3" id="KW-0813">Transport</keyword>
<name>A0A1G7JWV1_9FIRM</name>
<evidence type="ECO:0000313" key="10">
    <source>
        <dbReference type="EMBL" id="SDF29420.1"/>
    </source>
</evidence>
<comment type="similarity">
    <text evidence="2">Belongs to the ABC transporter superfamily.</text>
</comment>
<feature type="domain" description="ABC transporter" evidence="9">
    <location>
        <begin position="2"/>
        <end position="235"/>
    </location>
</feature>